<comment type="similarity">
    <text evidence="1 3">Belongs to the TPP enzyme family.</text>
</comment>
<dbReference type="Proteomes" id="UP000004848">
    <property type="component" value="Unassembled WGS sequence"/>
</dbReference>
<dbReference type="InterPro" id="IPR029035">
    <property type="entry name" value="DHS-like_NAD/FAD-binding_dom"/>
</dbReference>
<evidence type="ECO:0000313" key="7">
    <source>
        <dbReference type="EMBL" id="EAV41715.1"/>
    </source>
</evidence>
<keyword evidence="2 3" id="KW-0786">Thiamine pyrophosphate</keyword>
<dbReference type="InterPro" id="IPR012001">
    <property type="entry name" value="Thiamin_PyroP_enz_TPP-bd_dom"/>
</dbReference>
<evidence type="ECO:0000256" key="2">
    <source>
        <dbReference type="ARBA" id="ARBA00023052"/>
    </source>
</evidence>
<evidence type="ECO:0000313" key="8">
    <source>
        <dbReference type="Proteomes" id="UP000004848"/>
    </source>
</evidence>
<dbReference type="GO" id="GO:0009099">
    <property type="term" value="P:L-valine biosynthetic process"/>
    <property type="evidence" value="ECO:0007669"/>
    <property type="project" value="TreeGrafter"/>
</dbReference>
<feature type="domain" description="Thiamine pyrophosphate enzyme TPP-binding" evidence="5">
    <location>
        <begin position="418"/>
        <end position="567"/>
    </location>
</feature>
<dbReference type="GO" id="GO:0050660">
    <property type="term" value="F:flavin adenine dinucleotide binding"/>
    <property type="evidence" value="ECO:0007669"/>
    <property type="project" value="TreeGrafter"/>
</dbReference>
<evidence type="ECO:0000256" key="1">
    <source>
        <dbReference type="ARBA" id="ARBA00007812"/>
    </source>
</evidence>
<dbReference type="SUPFAM" id="SSF52467">
    <property type="entry name" value="DHS-like NAD/FAD-binding domain"/>
    <property type="match status" value="1"/>
</dbReference>
<feature type="domain" description="Thiamine pyrophosphate enzyme N-terminal TPP-binding" evidence="6">
    <location>
        <begin position="10"/>
        <end position="139"/>
    </location>
</feature>
<evidence type="ECO:0000256" key="3">
    <source>
        <dbReference type="RuleBase" id="RU362132"/>
    </source>
</evidence>
<feature type="domain" description="Thiamine pyrophosphate enzyme central" evidence="4">
    <location>
        <begin position="213"/>
        <end position="336"/>
    </location>
</feature>
<dbReference type="EMBL" id="AAUW01000019">
    <property type="protein sequence ID" value="EAV41715.1"/>
    <property type="molecule type" value="Genomic_DNA"/>
</dbReference>
<keyword evidence="7" id="KW-0808">Transferase</keyword>
<dbReference type="Pfam" id="PF02776">
    <property type="entry name" value="TPP_enzyme_N"/>
    <property type="match status" value="1"/>
</dbReference>
<organism evidence="7 8">
    <name type="scientific">Roseibium aggregatum (strain ATCC 25650 / DSM 13394 / JCM 20685 / NBRC 16684 / NCIMB 2208 / IAM 12614 / B1)</name>
    <name type="common">Stappia aggregata</name>
    <dbReference type="NCBI Taxonomy" id="384765"/>
    <lineage>
        <taxon>Bacteria</taxon>
        <taxon>Pseudomonadati</taxon>
        <taxon>Pseudomonadota</taxon>
        <taxon>Alphaproteobacteria</taxon>
        <taxon>Hyphomicrobiales</taxon>
        <taxon>Stappiaceae</taxon>
        <taxon>Roseibium</taxon>
    </lineage>
</organism>
<dbReference type="Pfam" id="PF02775">
    <property type="entry name" value="TPP_enzyme_C"/>
    <property type="match status" value="1"/>
</dbReference>
<dbReference type="GO" id="GO:0003984">
    <property type="term" value="F:acetolactate synthase activity"/>
    <property type="evidence" value="ECO:0007669"/>
    <property type="project" value="UniProtKB-EC"/>
</dbReference>
<dbReference type="GO" id="GO:0009097">
    <property type="term" value="P:isoleucine biosynthetic process"/>
    <property type="evidence" value="ECO:0007669"/>
    <property type="project" value="TreeGrafter"/>
</dbReference>
<dbReference type="InterPro" id="IPR011766">
    <property type="entry name" value="TPP_enzyme_TPP-bd"/>
</dbReference>
<dbReference type="CDD" id="cd02002">
    <property type="entry name" value="TPP_BFDC"/>
    <property type="match status" value="1"/>
</dbReference>
<comment type="caution">
    <text evidence="7">The sequence shown here is derived from an EMBL/GenBank/DDBJ whole genome shotgun (WGS) entry which is preliminary data.</text>
</comment>
<dbReference type="PANTHER" id="PTHR18968">
    <property type="entry name" value="THIAMINE PYROPHOSPHATE ENZYMES"/>
    <property type="match status" value="1"/>
</dbReference>
<dbReference type="NCBIfam" id="NF006203">
    <property type="entry name" value="PRK08327.1"/>
    <property type="match status" value="1"/>
</dbReference>
<dbReference type="SUPFAM" id="SSF52518">
    <property type="entry name" value="Thiamin diphosphate-binding fold (THDP-binding)"/>
    <property type="match status" value="2"/>
</dbReference>
<evidence type="ECO:0000259" key="6">
    <source>
        <dbReference type="Pfam" id="PF02776"/>
    </source>
</evidence>
<dbReference type="CDD" id="cd07035">
    <property type="entry name" value="TPP_PYR_POX_like"/>
    <property type="match status" value="1"/>
</dbReference>
<dbReference type="Gene3D" id="3.40.50.1220">
    <property type="entry name" value="TPP-binding domain"/>
    <property type="match status" value="1"/>
</dbReference>
<reference evidence="7 8" key="1">
    <citation type="submission" date="2006-05" db="EMBL/GenBank/DDBJ databases">
        <authorList>
            <person name="King G."/>
            <person name="Ferriera S."/>
            <person name="Johnson J."/>
            <person name="Kravitz S."/>
            <person name="Beeson K."/>
            <person name="Sutton G."/>
            <person name="Rogers Y.-H."/>
            <person name="Friedman R."/>
            <person name="Frazier M."/>
            <person name="Venter J.C."/>
        </authorList>
    </citation>
    <scope>NUCLEOTIDE SEQUENCE [LARGE SCALE GENOMIC DNA]</scope>
    <source>
        <strain evidence="8">ATCC 25650 / DSM 13394 / JCM 20685 / NBRC 16684 / NCIMB 2208 / IAM 12614 / B1</strain>
    </source>
</reference>
<dbReference type="EC" id="2.2.1.6" evidence="7"/>
<dbReference type="InterPro" id="IPR012000">
    <property type="entry name" value="Thiamin_PyroP_enz_cen_dom"/>
</dbReference>
<sequence>MNMTYPAPQMTCGAALLSRMATLGVDYIFANSGTDFPPVIEGLSEAEARNIPLPRTVTVPFESAAVAMAHGYTLATGRPQAVLVHTNVGLANTAMGAINAACDNIPMLLMSGRTPTLESGRVGARTVPIGWGQEMLDQSGLIREACKWDYELRFPEQIFDVTDRAHGIAASTPKGPVYVSLPREVLSETIPAAGAERRPQMNAAVVEAGTDQITRIASLLAEAEHPVIFAQHGAGSADAFAALSRLTGDWGIPLCQYWAVELALPTTHPMAAGPDPAPLLKKADVVLCIDALAPWSPAQIEPREEATVIQLGPRPLQERSGVRNFRCDLGVTTEIAPAIVALEAAMAKLLPGHEARVAARARNIAKANAADQSRRFDAAARERDGPALTKRWISLTVSETLADRDAAVFSELGCQLPFLRLTRHQSWFDGPHSGGLGWGFPAAMGFALARPEKTVVATMGDGSYMFSNPVACHQIAEALGLSMVVIVLNNTEWGAVRQSVLDIYPDGHASKANAVPLTDLSPSPDFTKVAEASRAWARRVTAPDAFEQALCEALAHVDTKKGLALIEATIGRG</sequence>
<evidence type="ECO:0000259" key="4">
    <source>
        <dbReference type="Pfam" id="PF00205"/>
    </source>
</evidence>
<proteinExistence type="inferred from homology"/>
<name>A0NZZ8_ROSAI</name>
<protein>
    <submittedName>
        <fullName evidence="7">Acetolactate synthase large subunit</fullName>
        <ecNumber evidence="7">2.2.1.6</ecNumber>
    </submittedName>
</protein>
<dbReference type="GO" id="GO:0000287">
    <property type="term" value="F:magnesium ion binding"/>
    <property type="evidence" value="ECO:0007669"/>
    <property type="project" value="InterPro"/>
</dbReference>
<dbReference type="InterPro" id="IPR029061">
    <property type="entry name" value="THDP-binding"/>
</dbReference>
<dbReference type="Gene3D" id="3.40.50.970">
    <property type="match status" value="2"/>
</dbReference>
<dbReference type="GO" id="GO:0030976">
    <property type="term" value="F:thiamine pyrophosphate binding"/>
    <property type="evidence" value="ECO:0007669"/>
    <property type="project" value="InterPro"/>
</dbReference>
<gene>
    <name evidence="7" type="ORF">SIAM614_26311</name>
</gene>
<accession>A0NZZ8</accession>
<evidence type="ECO:0000259" key="5">
    <source>
        <dbReference type="Pfam" id="PF02775"/>
    </source>
</evidence>
<dbReference type="eggNOG" id="COG0028">
    <property type="taxonomic scope" value="Bacteria"/>
</dbReference>
<dbReference type="PANTHER" id="PTHR18968:SF13">
    <property type="entry name" value="ACETOLACTATE SYNTHASE CATALYTIC SUBUNIT, MITOCHONDRIAL"/>
    <property type="match status" value="1"/>
</dbReference>
<dbReference type="InterPro" id="IPR045229">
    <property type="entry name" value="TPP_enz"/>
</dbReference>
<dbReference type="Pfam" id="PF00205">
    <property type="entry name" value="TPP_enzyme_M"/>
    <property type="match status" value="1"/>
</dbReference>
<dbReference type="GO" id="GO:0005948">
    <property type="term" value="C:acetolactate synthase complex"/>
    <property type="evidence" value="ECO:0007669"/>
    <property type="project" value="TreeGrafter"/>
</dbReference>
<dbReference type="AlphaFoldDB" id="A0NZZ8"/>